<organism evidence="5 6">
    <name type="scientific">Ilyodon furcidens</name>
    <name type="common">goldbreast splitfin</name>
    <dbReference type="NCBI Taxonomy" id="33524"/>
    <lineage>
        <taxon>Eukaryota</taxon>
        <taxon>Metazoa</taxon>
        <taxon>Chordata</taxon>
        <taxon>Craniata</taxon>
        <taxon>Vertebrata</taxon>
        <taxon>Euteleostomi</taxon>
        <taxon>Actinopterygii</taxon>
        <taxon>Neopterygii</taxon>
        <taxon>Teleostei</taxon>
        <taxon>Neoteleostei</taxon>
        <taxon>Acanthomorphata</taxon>
        <taxon>Ovalentaria</taxon>
        <taxon>Atherinomorphae</taxon>
        <taxon>Cyprinodontiformes</taxon>
        <taxon>Goodeidae</taxon>
        <taxon>Ilyodon</taxon>
    </lineage>
</organism>
<dbReference type="InterPro" id="IPR050348">
    <property type="entry name" value="Protein-Tyr_Phosphatase"/>
</dbReference>
<accession>A0ABV0TRP5</accession>
<keyword evidence="2" id="KW-0904">Protein phosphatase</keyword>
<gene>
    <name evidence="5" type="ORF">ILYODFUR_039048</name>
</gene>
<dbReference type="InterPro" id="IPR029021">
    <property type="entry name" value="Prot-tyrosine_phosphatase-like"/>
</dbReference>
<dbReference type="PANTHER" id="PTHR19134:SF285">
    <property type="entry name" value="TYROSINE-PROTEIN PHOSPHATASE NON-RECEPTOR TYPE 9"/>
    <property type="match status" value="1"/>
</dbReference>
<comment type="caution">
    <text evidence="5">The sequence shown here is derived from an EMBL/GenBank/DDBJ whole genome shotgun (WGS) entry which is preliminary data.</text>
</comment>
<keyword evidence="6" id="KW-1185">Reference proteome</keyword>
<dbReference type="Pfam" id="PF00102">
    <property type="entry name" value="Y_phosphatase"/>
    <property type="match status" value="1"/>
</dbReference>
<dbReference type="PANTHER" id="PTHR19134">
    <property type="entry name" value="RECEPTOR-TYPE TYROSINE-PROTEIN PHOSPHATASE"/>
    <property type="match status" value="1"/>
</dbReference>
<dbReference type="EC" id="3.1.3.48" evidence="1"/>
<evidence type="ECO:0000259" key="4">
    <source>
        <dbReference type="PROSITE" id="PS50055"/>
    </source>
</evidence>
<proteinExistence type="predicted"/>
<dbReference type="Proteomes" id="UP001482620">
    <property type="component" value="Unassembled WGS sequence"/>
</dbReference>
<dbReference type="SUPFAM" id="SSF52799">
    <property type="entry name" value="(Phosphotyrosine protein) phosphatases II"/>
    <property type="match status" value="1"/>
</dbReference>
<dbReference type="EMBL" id="JAHRIQ010045677">
    <property type="protein sequence ID" value="MEQ2235184.1"/>
    <property type="molecule type" value="Genomic_DNA"/>
</dbReference>
<name>A0ABV0TRP5_9TELE</name>
<evidence type="ECO:0000256" key="2">
    <source>
        <dbReference type="ARBA" id="ARBA00022912"/>
    </source>
</evidence>
<dbReference type="InterPro" id="IPR000242">
    <property type="entry name" value="PTP_cat"/>
</dbReference>
<protein>
    <recommendedName>
        <fullName evidence="1">protein-tyrosine-phosphatase</fullName>
        <ecNumber evidence="1">3.1.3.48</ecNumber>
    </recommendedName>
</protein>
<feature type="domain" description="Tyrosine-protein phosphatase" evidence="4">
    <location>
        <begin position="1"/>
        <end position="139"/>
    </location>
</feature>
<evidence type="ECO:0000313" key="5">
    <source>
        <dbReference type="EMBL" id="MEQ2235184.1"/>
    </source>
</evidence>
<evidence type="ECO:0000313" key="6">
    <source>
        <dbReference type="Proteomes" id="UP001482620"/>
    </source>
</evidence>
<feature type="compositionally biased region" description="Basic and acidic residues" evidence="3">
    <location>
        <begin position="23"/>
        <end position="37"/>
    </location>
</feature>
<keyword evidence="2" id="KW-0378">Hydrolase</keyword>
<feature type="compositionally biased region" description="Basic and acidic residues" evidence="3">
    <location>
        <begin position="1"/>
        <end position="16"/>
    </location>
</feature>
<dbReference type="Gene3D" id="3.90.190.10">
    <property type="entry name" value="Protein tyrosine phosphatase superfamily"/>
    <property type="match status" value="1"/>
</dbReference>
<sequence length="139" mass="16183">MQKEAPKRRQDTELKQGRYGRGAGDREKASSSTESRKKQVFPTNLLQIMFKAYLVSTGPLERTYGDFWRMVWEQNVLLIVMTTRTDEGSRRKCGQYWPLEEGGQEVYGHIAVVNQRVDHHTHYNHTTMELHNTEVQPSS</sequence>
<evidence type="ECO:0000256" key="3">
    <source>
        <dbReference type="SAM" id="MobiDB-lite"/>
    </source>
</evidence>
<feature type="region of interest" description="Disordered" evidence="3">
    <location>
        <begin position="1"/>
        <end position="38"/>
    </location>
</feature>
<dbReference type="PROSITE" id="PS50055">
    <property type="entry name" value="TYR_PHOSPHATASE_PTP"/>
    <property type="match status" value="1"/>
</dbReference>
<reference evidence="5 6" key="1">
    <citation type="submission" date="2021-06" db="EMBL/GenBank/DDBJ databases">
        <authorList>
            <person name="Palmer J.M."/>
        </authorList>
    </citation>
    <scope>NUCLEOTIDE SEQUENCE [LARGE SCALE GENOMIC DNA]</scope>
    <source>
        <strain evidence="6">if_2019</strain>
        <tissue evidence="5">Muscle</tissue>
    </source>
</reference>
<evidence type="ECO:0000256" key="1">
    <source>
        <dbReference type="ARBA" id="ARBA00013064"/>
    </source>
</evidence>